<dbReference type="SUPFAM" id="SSF52047">
    <property type="entry name" value="RNI-like"/>
    <property type="match status" value="1"/>
</dbReference>
<dbReference type="AlphaFoldDB" id="A0A0E0K0Y3"/>
<dbReference type="STRING" id="4537.A0A0E0K0Y3"/>
<proteinExistence type="predicted"/>
<dbReference type="EnsemblPlants" id="OPUNC02G17990.1">
    <property type="protein sequence ID" value="OPUNC02G17990.1"/>
    <property type="gene ID" value="OPUNC02G17990"/>
</dbReference>
<feature type="compositionally biased region" description="Low complexity" evidence="2">
    <location>
        <begin position="55"/>
        <end position="64"/>
    </location>
</feature>
<feature type="compositionally biased region" description="Pro residues" evidence="2">
    <location>
        <begin position="85"/>
        <end position="103"/>
    </location>
</feature>
<feature type="compositionally biased region" description="Pro residues" evidence="2">
    <location>
        <begin position="134"/>
        <end position="152"/>
    </location>
</feature>
<dbReference type="PRINTS" id="PR01217">
    <property type="entry name" value="PRICHEXTENSN"/>
</dbReference>
<dbReference type="Pfam" id="PF23598">
    <property type="entry name" value="LRR_14"/>
    <property type="match status" value="1"/>
</dbReference>
<feature type="compositionally biased region" description="Pro residues" evidence="2">
    <location>
        <begin position="37"/>
        <end position="54"/>
    </location>
</feature>
<feature type="compositionally biased region" description="Basic residues" evidence="2">
    <location>
        <begin position="178"/>
        <end position="195"/>
    </location>
</feature>
<dbReference type="HOGENOM" id="CLU_288443_0_0_1"/>
<evidence type="ECO:0000313" key="4">
    <source>
        <dbReference type="EnsemblPlants" id="OPUNC02G17990.1"/>
    </source>
</evidence>
<feature type="compositionally biased region" description="Basic and acidic residues" evidence="2">
    <location>
        <begin position="952"/>
        <end position="983"/>
    </location>
</feature>
<feature type="compositionally biased region" description="Low complexity" evidence="2">
    <location>
        <begin position="21"/>
        <end position="36"/>
    </location>
</feature>
<dbReference type="Gramene" id="OPUNC02G17990.1">
    <property type="protein sequence ID" value="OPUNC02G17990.1"/>
    <property type="gene ID" value="OPUNC02G17990"/>
</dbReference>
<feature type="region of interest" description="Disordered" evidence="2">
    <location>
        <begin position="952"/>
        <end position="1046"/>
    </location>
</feature>
<organism evidence="4">
    <name type="scientific">Oryza punctata</name>
    <name type="common">Red rice</name>
    <dbReference type="NCBI Taxonomy" id="4537"/>
    <lineage>
        <taxon>Eukaryota</taxon>
        <taxon>Viridiplantae</taxon>
        <taxon>Streptophyta</taxon>
        <taxon>Embryophyta</taxon>
        <taxon>Tracheophyta</taxon>
        <taxon>Spermatophyta</taxon>
        <taxon>Magnoliopsida</taxon>
        <taxon>Liliopsida</taxon>
        <taxon>Poales</taxon>
        <taxon>Poaceae</taxon>
        <taxon>BOP clade</taxon>
        <taxon>Oryzoideae</taxon>
        <taxon>Oryzeae</taxon>
        <taxon>Oryzinae</taxon>
        <taxon>Oryza</taxon>
    </lineage>
</organism>
<evidence type="ECO:0000313" key="5">
    <source>
        <dbReference type="Proteomes" id="UP000026962"/>
    </source>
</evidence>
<keyword evidence="1" id="KW-0677">Repeat</keyword>
<evidence type="ECO:0000256" key="1">
    <source>
        <dbReference type="ARBA" id="ARBA00022737"/>
    </source>
</evidence>
<dbReference type="Proteomes" id="UP000026962">
    <property type="component" value="Chromosome 2"/>
</dbReference>
<reference evidence="4" key="1">
    <citation type="submission" date="2015-04" db="UniProtKB">
        <authorList>
            <consortium name="EnsemblPlants"/>
        </authorList>
    </citation>
    <scope>IDENTIFICATION</scope>
</reference>
<sequence length="1121" mass="124474">MDAPTAEAAGGQPNPPPPPTTTTDTANAAGGEATLAVPPPLLTATAVPPPPPAAAQPQPQQATEAKGEEPPPPPATAAEAVVGNPQPPTTPASEPPAAPPEPPRATEEKGDEPPPPASTSTGAKEEVAGHAHGQPPPPTSTPASKPPAPPEPTQQQQQQAGDAAKQAPSSAHDEDGGKKKHSRWHFLRNFRRHKGSLREAVKATASGAGADGALTKPSQAAPDEAKLPTPPSLTEKIKSLVRTDSSCLTGGAAAEDGGNTPGSTPAAEAEAEAPPPAPDDGAASRPTRKKLMKVLWAVQFITWLKNRRNPPPPDADGRQRQTGDQAEEGKRKEDQKPPPEKEEKPPETEKEKKPPEPEQAEKPAAQQLEEEAEEEKKKKEEEEAKSRRRWKKREEARLQEILEAAFTKLLAGEFDKLKEQWRQCLLTFSFFPVNHKVKKQAVTYWWAAQFGLPHRRPPGGDEAAEPRGAEEIFGELCGSGFLEPITNRCSGVSHGCCVNPLVHWMVKRMARGGFADLDPRGEPADEMGKSKVFCLTASHRERLQRLGRADESPSLTKKLSKGKRLQGEPKEQQNENDKTNLELELKKFANVLVILNINAHVYRLPDCLLSYLGDHLVVLQLGRWWNSDNNTYMEVEGLEKLSAIGNLKKLRYLGIRGLSKLMELPKEVNKLQQLEVLDVRGCQNLTRLISSTIKNLRRLTHLDLTECYMLEHIGREITSLSELQVFKGFVFGVDAPWNNMFHWRDRYVCRLQDFRAKMKNLQKLSINVTTDANVDKNEMTQLKHLESLRSLTITWGELPSILTSEERDEEKNQLLQRWTNLVLPPKLEKLDVRCYPTKDIPLEQWFEPKGPKPLKKLYVRGGAVQKLKLPKDNNIETLRLRYLREFNMKWKDMLDMMKKLCYVEVVYKDAKVMKSEIIICQTYNVELQPHVVKQEEKKAKEEEGKHMVEIKNKMDIPESTLDEHGVWERDPMEADPYKKKEGFEGDEDGSNDAPESGHDTKALTDDNVTKVSSDSNMVGKGDVQAPNIEPPKEEREQKEKQVGGPKVLLASNVESIMEHSKSGNPNEQSSRVNDAFDISAKLLMWKAREVIQNTSQLAPSANGIASATVKEVVIDDIESDK</sequence>
<dbReference type="OMA" id="SKFEGEM"/>
<feature type="compositionally biased region" description="Low complexity" evidence="2">
    <location>
        <begin position="153"/>
        <end position="168"/>
    </location>
</feature>
<evidence type="ECO:0000259" key="3">
    <source>
        <dbReference type="Pfam" id="PF23598"/>
    </source>
</evidence>
<dbReference type="eggNOG" id="ENOG502QSXD">
    <property type="taxonomic scope" value="Eukaryota"/>
</dbReference>
<dbReference type="InterPro" id="IPR032675">
    <property type="entry name" value="LRR_dom_sf"/>
</dbReference>
<feature type="compositionally biased region" description="Basic and acidic residues" evidence="2">
    <location>
        <begin position="1030"/>
        <end position="1041"/>
    </location>
</feature>
<dbReference type="PANTHER" id="PTHR47186">
    <property type="entry name" value="LEUCINE-RICH REPEAT-CONTAINING PROTEIN 57"/>
    <property type="match status" value="1"/>
</dbReference>
<feature type="compositionally biased region" description="Basic and acidic residues" evidence="2">
    <location>
        <begin position="374"/>
        <end position="385"/>
    </location>
</feature>
<accession>A0A0E0K0Y3</accession>
<evidence type="ECO:0000256" key="2">
    <source>
        <dbReference type="SAM" id="MobiDB-lite"/>
    </source>
</evidence>
<feature type="compositionally biased region" description="Low complexity" evidence="2">
    <location>
        <begin position="1"/>
        <end position="12"/>
    </location>
</feature>
<reference evidence="4" key="2">
    <citation type="submission" date="2018-05" db="EMBL/GenBank/DDBJ databases">
        <title>OpunRS2 (Oryza punctata Reference Sequence Version 2).</title>
        <authorList>
            <person name="Zhang J."/>
            <person name="Kudrna D."/>
            <person name="Lee S."/>
            <person name="Talag J."/>
            <person name="Welchert J."/>
            <person name="Wing R.A."/>
        </authorList>
    </citation>
    <scope>NUCLEOTIDE SEQUENCE [LARGE SCALE GENOMIC DNA]</scope>
</reference>
<feature type="compositionally biased region" description="Basic and acidic residues" evidence="2">
    <location>
        <begin position="995"/>
        <end position="1008"/>
    </location>
</feature>
<feature type="compositionally biased region" description="Basic and acidic residues" evidence="2">
    <location>
        <begin position="565"/>
        <end position="578"/>
    </location>
</feature>
<dbReference type="InterPro" id="IPR055414">
    <property type="entry name" value="LRR_R13L4/SHOC2-like"/>
</dbReference>
<keyword evidence="5" id="KW-1185">Reference proteome</keyword>
<feature type="region of interest" description="Disordered" evidence="2">
    <location>
        <begin position="545"/>
        <end position="578"/>
    </location>
</feature>
<feature type="compositionally biased region" description="Basic and acidic residues" evidence="2">
    <location>
        <begin position="315"/>
        <end position="361"/>
    </location>
</feature>
<dbReference type="Gene3D" id="3.80.10.10">
    <property type="entry name" value="Ribonuclease Inhibitor"/>
    <property type="match status" value="1"/>
</dbReference>
<feature type="domain" description="Disease resistance R13L4/SHOC-2-like LRR" evidence="3">
    <location>
        <begin position="635"/>
        <end position="726"/>
    </location>
</feature>
<feature type="region of interest" description="Disordered" evidence="2">
    <location>
        <begin position="303"/>
        <end position="392"/>
    </location>
</feature>
<name>A0A0E0K0Y3_ORYPU</name>
<dbReference type="PANTHER" id="PTHR47186:SF54">
    <property type="entry name" value="DISEASE RESISTANCE RPP13-LIKE PROTEIN 4"/>
    <property type="match status" value="1"/>
</dbReference>
<protein>
    <recommendedName>
        <fullName evidence="3">Disease resistance R13L4/SHOC-2-like LRR domain-containing protein</fullName>
    </recommendedName>
</protein>
<feature type="region of interest" description="Disordered" evidence="2">
    <location>
        <begin position="1"/>
        <end position="288"/>
    </location>
</feature>